<reference evidence="1 2" key="1">
    <citation type="journal article" date="2018" name="Mol. Biol. Evol.">
        <title>Broad Genomic Sampling Reveals a Smut Pathogenic Ancestry of the Fungal Clade Ustilaginomycotina.</title>
        <authorList>
            <person name="Kijpornyongpan T."/>
            <person name="Mondo S.J."/>
            <person name="Barry K."/>
            <person name="Sandor L."/>
            <person name="Lee J."/>
            <person name="Lipzen A."/>
            <person name="Pangilinan J."/>
            <person name="LaButti K."/>
            <person name="Hainaut M."/>
            <person name="Henrissat B."/>
            <person name="Grigoriev I.V."/>
            <person name="Spatafora J.W."/>
            <person name="Aime M.C."/>
        </authorList>
    </citation>
    <scope>NUCLEOTIDE SEQUENCE [LARGE SCALE GENOMIC DNA]</scope>
    <source>
        <strain evidence="1 2">MCA 4198</strain>
    </source>
</reference>
<evidence type="ECO:0000313" key="1">
    <source>
        <dbReference type="EMBL" id="PWN93850.1"/>
    </source>
</evidence>
<name>A0A316YWE8_9BASI</name>
<protein>
    <submittedName>
        <fullName evidence="1">Uncharacterized protein</fullName>
    </submittedName>
</protein>
<dbReference type="AlphaFoldDB" id="A0A316YWE8"/>
<dbReference type="GeneID" id="37042566"/>
<dbReference type="InterPro" id="IPR018531">
    <property type="entry name" value="DUF1993"/>
</dbReference>
<dbReference type="EMBL" id="KZ819634">
    <property type="protein sequence ID" value="PWN93850.1"/>
    <property type="molecule type" value="Genomic_DNA"/>
</dbReference>
<dbReference type="InParanoid" id="A0A316YWE8"/>
<dbReference type="SUPFAM" id="SSF109854">
    <property type="entry name" value="DinB/YfiT-like putative metalloenzymes"/>
    <property type="match status" value="1"/>
</dbReference>
<dbReference type="Proteomes" id="UP000245768">
    <property type="component" value="Unassembled WGS sequence"/>
</dbReference>
<sequence length="179" mass="20406">MATSISLYQASVPMMIKGLRNMHLFLNKAEEFAKTKPVPEKDLITYRLIEDMRPLTYQVQSCSDTCKHMAVRVAGYPPTKMEDNEASMAELHERIDKTLKILESLSPSSMDGDIQREVLMVTASMGTFKFTAYDYIVKYCVPNFHFHLSSAYCILRTQGVPLSAFDYLDADKDLFHKVS</sequence>
<accession>A0A316YWE8</accession>
<proteinExistence type="predicted"/>
<evidence type="ECO:0000313" key="2">
    <source>
        <dbReference type="Proteomes" id="UP000245768"/>
    </source>
</evidence>
<dbReference type="Pfam" id="PF09351">
    <property type="entry name" value="DUF1993"/>
    <property type="match status" value="1"/>
</dbReference>
<dbReference type="InterPro" id="IPR034660">
    <property type="entry name" value="DinB/YfiT-like"/>
</dbReference>
<dbReference type="PANTHER" id="PTHR36922">
    <property type="entry name" value="BLL2446 PROTEIN"/>
    <property type="match status" value="1"/>
</dbReference>
<keyword evidence="2" id="KW-1185">Reference proteome</keyword>
<organism evidence="1 2">
    <name type="scientific">Acaromyces ingoldii</name>
    <dbReference type="NCBI Taxonomy" id="215250"/>
    <lineage>
        <taxon>Eukaryota</taxon>
        <taxon>Fungi</taxon>
        <taxon>Dikarya</taxon>
        <taxon>Basidiomycota</taxon>
        <taxon>Ustilaginomycotina</taxon>
        <taxon>Exobasidiomycetes</taxon>
        <taxon>Exobasidiales</taxon>
        <taxon>Cryptobasidiaceae</taxon>
        <taxon>Acaromyces</taxon>
    </lineage>
</organism>
<dbReference type="RefSeq" id="XP_025381048.1">
    <property type="nucleotide sequence ID" value="XM_025520650.1"/>
</dbReference>
<dbReference type="STRING" id="215250.A0A316YWE8"/>
<dbReference type="PANTHER" id="PTHR36922:SF1">
    <property type="entry name" value="DUF1993 DOMAIN-CONTAINING PROTEIN"/>
    <property type="match status" value="1"/>
</dbReference>
<dbReference type="OrthoDB" id="3724345at2759"/>
<gene>
    <name evidence="1" type="ORF">FA10DRAFT_264443</name>
</gene>
<dbReference type="Gene3D" id="1.20.120.450">
    <property type="entry name" value="dinb family like domain"/>
    <property type="match status" value="1"/>
</dbReference>